<dbReference type="VEuPathDB" id="VectorBase:GAUT014864"/>
<organism evidence="1 2">
    <name type="scientific">Glossina austeni</name>
    <name type="common">Savannah tsetse fly</name>
    <dbReference type="NCBI Taxonomy" id="7395"/>
    <lineage>
        <taxon>Eukaryota</taxon>
        <taxon>Metazoa</taxon>
        <taxon>Ecdysozoa</taxon>
        <taxon>Arthropoda</taxon>
        <taxon>Hexapoda</taxon>
        <taxon>Insecta</taxon>
        <taxon>Pterygota</taxon>
        <taxon>Neoptera</taxon>
        <taxon>Endopterygota</taxon>
        <taxon>Diptera</taxon>
        <taxon>Brachycera</taxon>
        <taxon>Muscomorpha</taxon>
        <taxon>Hippoboscoidea</taxon>
        <taxon>Glossinidae</taxon>
        <taxon>Glossina</taxon>
    </lineage>
</organism>
<accession>A0A1A9UTK0</accession>
<dbReference type="Proteomes" id="UP000078200">
    <property type="component" value="Unassembled WGS sequence"/>
</dbReference>
<dbReference type="EnsemblMetazoa" id="GAUT014864-RA">
    <property type="protein sequence ID" value="GAUT014864-PA"/>
    <property type="gene ID" value="GAUT014864"/>
</dbReference>
<evidence type="ECO:0000313" key="1">
    <source>
        <dbReference type="EnsemblMetazoa" id="GAUT014864-PA"/>
    </source>
</evidence>
<name>A0A1A9UTK0_GLOAU</name>
<evidence type="ECO:0000313" key="2">
    <source>
        <dbReference type="Proteomes" id="UP000078200"/>
    </source>
</evidence>
<protein>
    <submittedName>
        <fullName evidence="1">Uncharacterized protein</fullName>
    </submittedName>
</protein>
<proteinExistence type="predicted"/>
<keyword evidence="2" id="KW-1185">Reference proteome</keyword>
<dbReference type="AlphaFoldDB" id="A0A1A9UTK0"/>
<reference evidence="1" key="1">
    <citation type="submission" date="2020-05" db="UniProtKB">
        <authorList>
            <consortium name="EnsemblMetazoa"/>
        </authorList>
    </citation>
    <scope>IDENTIFICATION</scope>
    <source>
        <strain evidence="1">TTRI</strain>
    </source>
</reference>
<sequence length="115" mass="13358">MKGRENTAPRLPMMMMIMMMMMMMMMMMILISMDGFLIIDLYLGARLNGLKANEFIAMCAHVYSNKRFCRKSLLSSLELAPKCDSMFSSLQAKYLLYVWSTITIAAKESTQWRQK</sequence>